<dbReference type="GO" id="GO:0016787">
    <property type="term" value="F:hydrolase activity"/>
    <property type="evidence" value="ECO:0007669"/>
    <property type="project" value="UniProtKB-KW"/>
</dbReference>
<dbReference type="Proteomes" id="UP000192772">
    <property type="component" value="Unassembled WGS sequence"/>
</dbReference>
<dbReference type="STRING" id="81858.BST23_04650"/>
<reference evidence="2 3" key="1">
    <citation type="submission" date="2017-02" db="EMBL/GenBank/DDBJ databases">
        <title>The new phylogeny of genus Mycobacterium.</title>
        <authorList>
            <person name="Tortoli E."/>
            <person name="Trovato A."/>
            <person name="Cirillo D.M."/>
        </authorList>
    </citation>
    <scope>NUCLEOTIDE SEQUENCE [LARGE SCALE GENOMIC DNA]</scope>
    <source>
        <strain evidence="2 3">FI-09383</strain>
    </source>
</reference>
<comment type="caution">
    <text evidence="2">The sequence shown here is derived from an EMBL/GenBank/DDBJ whole genome shotgun (WGS) entry which is preliminary data.</text>
</comment>
<protein>
    <submittedName>
        <fullName evidence="2">Alpha/beta hydrolase</fullName>
    </submittedName>
</protein>
<evidence type="ECO:0000259" key="1">
    <source>
        <dbReference type="Pfam" id="PF12146"/>
    </source>
</evidence>
<name>A0A1X0D7L3_9MYCO</name>
<keyword evidence="2" id="KW-0378">Hydrolase</keyword>
<sequence>MSPTKVATVPEWQADVLPGYQQYSMGLATDPDGEGQLVATLVRRGAAEPSATRAVLLVHGYTDYFFNTELAEHFAARGFAFYALDLHKCGRSWREGQTPHFTTDLTRYDTELERALDVVTAELARCRVFVYGHSAGGLIVSLWLDRLRRRGLTERHRVAGLILNSPWLDLQGPAILRAAPTTAAIRVASRWRKRMVVRRPTEGGYGTTLHRDFHGKFEYDLKWKPVGGFPVTLGWIHAIRRGQARLQRGLDVGVPNLILRSDRSVREAADEIENIQRGDAVLDVGQIARWAGCIGNRSTIVPITDAKHDVFLSVPEARRQAYRELDRWLDWYISQAADPASQSERG</sequence>
<organism evidence="2 3">
    <name type="scientific">Mycolicibacterium elephantis</name>
    <dbReference type="NCBI Taxonomy" id="81858"/>
    <lineage>
        <taxon>Bacteria</taxon>
        <taxon>Bacillati</taxon>
        <taxon>Actinomycetota</taxon>
        <taxon>Actinomycetes</taxon>
        <taxon>Mycobacteriales</taxon>
        <taxon>Mycobacteriaceae</taxon>
        <taxon>Mycolicibacterium</taxon>
    </lineage>
</organism>
<dbReference type="InterPro" id="IPR029058">
    <property type="entry name" value="AB_hydrolase_fold"/>
</dbReference>
<dbReference type="OrthoDB" id="9801217at2"/>
<evidence type="ECO:0000313" key="3">
    <source>
        <dbReference type="Proteomes" id="UP000192772"/>
    </source>
</evidence>
<evidence type="ECO:0000313" key="2">
    <source>
        <dbReference type="EMBL" id="ORA68373.1"/>
    </source>
</evidence>
<dbReference type="InterPro" id="IPR022742">
    <property type="entry name" value="Hydrolase_4"/>
</dbReference>
<dbReference type="PANTHER" id="PTHR11614">
    <property type="entry name" value="PHOSPHOLIPASE-RELATED"/>
    <property type="match status" value="1"/>
</dbReference>
<proteinExistence type="predicted"/>
<dbReference type="SUPFAM" id="SSF53474">
    <property type="entry name" value="alpha/beta-Hydrolases"/>
    <property type="match status" value="1"/>
</dbReference>
<dbReference type="EMBL" id="MVHP01000003">
    <property type="protein sequence ID" value="ORA68373.1"/>
    <property type="molecule type" value="Genomic_DNA"/>
</dbReference>
<dbReference type="Gene3D" id="3.40.50.1820">
    <property type="entry name" value="alpha/beta hydrolase"/>
    <property type="match status" value="1"/>
</dbReference>
<dbReference type="InterPro" id="IPR051044">
    <property type="entry name" value="MAG_DAG_Lipase"/>
</dbReference>
<dbReference type="Pfam" id="PF12146">
    <property type="entry name" value="Hydrolase_4"/>
    <property type="match status" value="1"/>
</dbReference>
<accession>A0A1X0D7L3</accession>
<gene>
    <name evidence="2" type="ORF">BST23_04650</name>
</gene>
<feature type="domain" description="Serine aminopeptidase S33" evidence="1">
    <location>
        <begin position="51"/>
        <end position="261"/>
    </location>
</feature>
<dbReference type="AlphaFoldDB" id="A0A1X0D7L3"/>